<comment type="caution">
    <text evidence="1">The sequence shown here is derived from an EMBL/GenBank/DDBJ whole genome shotgun (WGS) entry which is preliminary data.</text>
</comment>
<reference evidence="1 2" key="1">
    <citation type="journal article" date="2019" name="Sci. Rep.">
        <title>Orb-weaving spider Araneus ventricosus genome elucidates the spidroin gene catalogue.</title>
        <authorList>
            <person name="Kono N."/>
            <person name="Nakamura H."/>
            <person name="Ohtoshi R."/>
            <person name="Moran D.A.P."/>
            <person name="Shinohara A."/>
            <person name="Yoshida Y."/>
            <person name="Fujiwara M."/>
            <person name="Mori M."/>
            <person name="Tomita M."/>
            <person name="Arakawa K."/>
        </authorList>
    </citation>
    <scope>NUCLEOTIDE SEQUENCE [LARGE SCALE GENOMIC DNA]</scope>
</reference>
<dbReference type="AlphaFoldDB" id="A0A4Y2MGZ0"/>
<keyword evidence="2" id="KW-1185">Reference proteome</keyword>
<name>A0A4Y2MGZ0_ARAVE</name>
<evidence type="ECO:0000313" key="1">
    <source>
        <dbReference type="EMBL" id="GBN25027.1"/>
    </source>
</evidence>
<sequence length="104" mass="11486">MNSCYGSSKISITTWIVSWDAQYRRVGAGIHFAVKFLGNLFVIFSDGGQIEIPPNIFVPNKPGHSCDPPDCDFLNAFEAENTFVGRRQPNGASIANKWTQHGLI</sequence>
<evidence type="ECO:0000313" key="2">
    <source>
        <dbReference type="Proteomes" id="UP000499080"/>
    </source>
</evidence>
<proteinExistence type="predicted"/>
<protein>
    <submittedName>
        <fullName evidence="1">Uncharacterized protein</fullName>
    </submittedName>
</protein>
<accession>A0A4Y2MGZ0</accession>
<organism evidence="1 2">
    <name type="scientific">Araneus ventricosus</name>
    <name type="common">Orbweaver spider</name>
    <name type="synonym">Epeira ventricosa</name>
    <dbReference type="NCBI Taxonomy" id="182803"/>
    <lineage>
        <taxon>Eukaryota</taxon>
        <taxon>Metazoa</taxon>
        <taxon>Ecdysozoa</taxon>
        <taxon>Arthropoda</taxon>
        <taxon>Chelicerata</taxon>
        <taxon>Arachnida</taxon>
        <taxon>Araneae</taxon>
        <taxon>Araneomorphae</taxon>
        <taxon>Entelegynae</taxon>
        <taxon>Araneoidea</taxon>
        <taxon>Araneidae</taxon>
        <taxon>Araneus</taxon>
    </lineage>
</organism>
<dbReference type="EMBL" id="BGPR01007194">
    <property type="protein sequence ID" value="GBN25027.1"/>
    <property type="molecule type" value="Genomic_DNA"/>
</dbReference>
<dbReference type="Proteomes" id="UP000499080">
    <property type="component" value="Unassembled WGS sequence"/>
</dbReference>
<gene>
    <name evidence="1" type="ORF">AVEN_183070_1</name>
</gene>